<organism evidence="3 4">
    <name type="scientific">Tahibacter aquaticus</name>
    <dbReference type="NCBI Taxonomy" id="520092"/>
    <lineage>
        <taxon>Bacteria</taxon>
        <taxon>Pseudomonadati</taxon>
        <taxon>Pseudomonadota</taxon>
        <taxon>Gammaproteobacteria</taxon>
        <taxon>Lysobacterales</taxon>
        <taxon>Rhodanobacteraceae</taxon>
        <taxon>Tahibacter</taxon>
    </lineage>
</organism>
<dbReference type="InterPro" id="IPR027383">
    <property type="entry name" value="Znf_put"/>
</dbReference>
<sequence>MNHDTTPHSQIWELIPWVANGTATPAQQQRVQEHLRDCSDCRDEYAQQCRFLAGMQLDDDAPPAAEPALRRLMQRIDAAEPAILPAPSAPARLAARAVPWLAAAVVVQAIGLALLGSALVQRPPATRADYVTLSQAPASERAAVRLVAAPEMDLASLRRVLGETGLHIVQSNADNSIFGLAPARTAPAVDVAEAIARLRREPGVLLAEPAAGTAALH</sequence>
<feature type="domain" description="Putative zinc-finger" evidence="2">
    <location>
        <begin position="10"/>
        <end position="42"/>
    </location>
</feature>
<dbReference type="InterPro" id="IPR041916">
    <property type="entry name" value="Anti_sigma_zinc_sf"/>
</dbReference>
<gene>
    <name evidence="3" type="ORF">DFR29_102261</name>
</gene>
<reference evidence="3 4" key="1">
    <citation type="submission" date="2019-03" db="EMBL/GenBank/DDBJ databases">
        <title>Genomic Encyclopedia of Type Strains, Phase IV (KMG-IV): sequencing the most valuable type-strain genomes for metagenomic binning, comparative biology and taxonomic classification.</title>
        <authorList>
            <person name="Goeker M."/>
        </authorList>
    </citation>
    <scope>NUCLEOTIDE SEQUENCE [LARGE SCALE GENOMIC DNA]</scope>
    <source>
        <strain evidence="3 4">DSM 21667</strain>
    </source>
</reference>
<evidence type="ECO:0000259" key="2">
    <source>
        <dbReference type="Pfam" id="PF13490"/>
    </source>
</evidence>
<evidence type="ECO:0000313" key="4">
    <source>
        <dbReference type="Proteomes" id="UP000295293"/>
    </source>
</evidence>
<dbReference type="EMBL" id="SNZH01000002">
    <property type="protein sequence ID" value="TDR47601.1"/>
    <property type="molecule type" value="Genomic_DNA"/>
</dbReference>
<dbReference type="AlphaFoldDB" id="A0A4R6Z745"/>
<comment type="caution">
    <text evidence="3">The sequence shown here is derived from an EMBL/GenBank/DDBJ whole genome shotgun (WGS) entry which is preliminary data.</text>
</comment>
<evidence type="ECO:0000256" key="1">
    <source>
        <dbReference type="SAM" id="Phobius"/>
    </source>
</evidence>
<dbReference type="Proteomes" id="UP000295293">
    <property type="component" value="Unassembled WGS sequence"/>
</dbReference>
<proteinExistence type="predicted"/>
<dbReference type="Gene3D" id="1.10.10.1320">
    <property type="entry name" value="Anti-sigma factor, zinc-finger domain"/>
    <property type="match status" value="1"/>
</dbReference>
<dbReference type="Pfam" id="PF13490">
    <property type="entry name" value="zf-HC2"/>
    <property type="match status" value="1"/>
</dbReference>
<keyword evidence="1" id="KW-1133">Transmembrane helix</keyword>
<keyword evidence="4" id="KW-1185">Reference proteome</keyword>
<evidence type="ECO:0000313" key="3">
    <source>
        <dbReference type="EMBL" id="TDR47601.1"/>
    </source>
</evidence>
<protein>
    <submittedName>
        <fullName evidence="3">Putative zinc finger protein</fullName>
    </submittedName>
</protein>
<keyword evidence="1" id="KW-0472">Membrane</keyword>
<keyword evidence="1" id="KW-0812">Transmembrane</keyword>
<name>A0A4R6Z745_9GAMM</name>
<dbReference type="RefSeq" id="WP_166653862.1">
    <property type="nucleotide sequence ID" value="NZ_SNZH01000002.1"/>
</dbReference>
<accession>A0A4R6Z745</accession>
<feature type="transmembrane region" description="Helical" evidence="1">
    <location>
        <begin position="97"/>
        <end position="120"/>
    </location>
</feature>